<proteinExistence type="inferred from homology"/>
<feature type="transmembrane region" description="Helical" evidence="6">
    <location>
        <begin position="116"/>
        <end position="136"/>
    </location>
</feature>
<accession>A0ABS8PSL6</accession>
<dbReference type="RefSeq" id="WP_231005057.1">
    <property type="nucleotide sequence ID" value="NZ_JAJNEC010000005.1"/>
</dbReference>
<feature type="transmembrane region" description="Helical" evidence="6">
    <location>
        <begin position="193"/>
        <end position="212"/>
    </location>
</feature>
<dbReference type="PANTHER" id="PTHR31885:SF6">
    <property type="entry name" value="GH04784P"/>
    <property type="match status" value="1"/>
</dbReference>
<reference evidence="7 8" key="1">
    <citation type="submission" date="2021-11" db="EMBL/GenBank/DDBJ databases">
        <title>Genomic of Niabella pedocola.</title>
        <authorList>
            <person name="Wu T."/>
        </authorList>
    </citation>
    <scope>NUCLEOTIDE SEQUENCE [LARGE SCALE GENOMIC DNA]</scope>
    <source>
        <strain evidence="7 8">JCM 31011</strain>
    </source>
</reference>
<keyword evidence="8" id="KW-1185">Reference proteome</keyword>
<sequence length="226" mass="25462">MKPAAWHIAFIAVMVLYFTGMALQNDTLQFFFKPLLVSTLLGMFISETAGVASPFKKWIAGALVCSVAGDTLLMFANNNERYFILGLVAFLIAHVFYILCFHFIKVKASIPGKWYAAIIVGVYYFFMMSFLLPHLGALKIPVLVYGIVISFMLLLAMLLYDLPDQVAARTILTGAIFFVVSDSVLAINKFYHPAAWGGWAIMSTYVLAQWLLTRGMIRYIRQEERL</sequence>
<keyword evidence="4 6" id="KW-1133">Transmembrane helix</keyword>
<dbReference type="PANTHER" id="PTHR31885">
    <property type="entry name" value="GH04784P"/>
    <property type="match status" value="1"/>
</dbReference>
<evidence type="ECO:0000256" key="6">
    <source>
        <dbReference type="SAM" id="Phobius"/>
    </source>
</evidence>
<dbReference type="InterPro" id="IPR012506">
    <property type="entry name" value="TMEM86B-like"/>
</dbReference>
<feature type="transmembrane region" description="Helical" evidence="6">
    <location>
        <begin position="142"/>
        <end position="160"/>
    </location>
</feature>
<evidence type="ECO:0000256" key="1">
    <source>
        <dbReference type="ARBA" id="ARBA00004141"/>
    </source>
</evidence>
<comment type="similarity">
    <text evidence="2">Belongs to the TMEM86 family.</text>
</comment>
<evidence type="ECO:0000256" key="3">
    <source>
        <dbReference type="ARBA" id="ARBA00022692"/>
    </source>
</evidence>
<comment type="caution">
    <text evidence="7">The sequence shown here is derived from an EMBL/GenBank/DDBJ whole genome shotgun (WGS) entry which is preliminary data.</text>
</comment>
<protein>
    <submittedName>
        <fullName evidence="7">Lysoplasmalogenase</fullName>
    </submittedName>
</protein>
<evidence type="ECO:0000256" key="2">
    <source>
        <dbReference type="ARBA" id="ARBA00007375"/>
    </source>
</evidence>
<organism evidence="7 8">
    <name type="scientific">Niabella pedocola</name>
    <dbReference type="NCBI Taxonomy" id="1752077"/>
    <lineage>
        <taxon>Bacteria</taxon>
        <taxon>Pseudomonadati</taxon>
        <taxon>Bacteroidota</taxon>
        <taxon>Chitinophagia</taxon>
        <taxon>Chitinophagales</taxon>
        <taxon>Chitinophagaceae</taxon>
        <taxon>Niabella</taxon>
    </lineage>
</organism>
<evidence type="ECO:0000256" key="4">
    <source>
        <dbReference type="ARBA" id="ARBA00022989"/>
    </source>
</evidence>
<feature type="transmembrane region" description="Helical" evidence="6">
    <location>
        <begin position="58"/>
        <end position="76"/>
    </location>
</feature>
<comment type="subcellular location">
    <subcellularLocation>
        <location evidence="1">Membrane</location>
        <topology evidence="1">Multi-pass membrane protein</topology>
    </subcellularLocation>
</comment>
<gene>
    <name evidence="7" type="ORF">LQ567_13570</name>
</gene>
<dbReference type="EMBL" id="JAJNEC010000005">
    <property type="protein sequence ID" value="MCD2423799.1"/>
    <property type="molecule type" value="Genomic_DNA"/>
</dbReference>
<keyword evidence="3 6" id="KW-0812">Transmembrane</keyword>
<feature type="transmembrane region" description="Helical" evidence="6">
    <location>
        <begin position="30"/>
        <end position="46"/>
    </location>
</feature>
<evidence type="ECO:0000313" key="8">
    <source>
        <dbReference type="Proteomes" id="UP001199816"/>
    </source>
</evidence>
<evidence type="ECO:0000313" key="7">
    <source>
        <dbReference type="EMBL" id="MCD2423799.1"/>
    </source>
</evidence>
<feature type="transmembrane region" description="Helical" evidence="6">
    <location>
        <begin position="5"/>
        <end position="24"/>
    </location>
</feature>
<keyword evidence="5 6" id="KW-0472">Membrane</keyword>
<dbReference type="Pfam" id="PF07947">
    <property type="entry name" value="YhhN"/>
    <property type="match status" value="1"/>
</dbReference>
<dbReference type="Proteomes" id="UP001199816">
    <property type="component" value="Unassembled WGS sequence"/>
</dbReference>
<feature type="transmembrane region" description="Helical" evidence="6">
    <location>
        <begin position="82"/>
        <end position="104"/>
    </location>
</feature>
<evidence type="ECO:0000256" key="5">
    <source>
        <dbReference type="ARBA" id="ARBA00023136"/>
    </source>
</evidence>
<name>A0ABS8PSL6_9BACT</name>